<gene>
    <name evidence="1" type="ORF">BpHYR1_049380</name>
</gene>
<evidence type="ECO:0000313" key="2">
    <source>
        <dbReference type="Proteomes" id="UP000276133"/>
    </source>
</evidence>
<organism evidence="1 2">
    <name type="scientific">Brachionus plicatilis</name>
    <name type="common">Marine rotifer</name>
    <name type="synonym">Brachionus muelleri</name>
    <dbReference type="NCBI Taxonomy" id="10195"/>
    <lineage>
        <taxon>Eukaryota</taxon>
        <taxon>Metazoa</taxon>
        <taxon>Spiralia</taxon>
        <taxon>Gnathifera</taxon>
        <taxon>Rotifera</taxon>
        <taxon>Eurotatoria</taxon>
        <taxon>Monogononta</taxon>
        <taxon>Pseudotrocha</taxon>
        <taxon>Ploima</taxon>
        <taxon>Brachionidae</taxon>
        <taxon>Brachionus</taxon>
    </lineage>
</organism>
<evidence type="ECO:0000313" key="1">
    <source>
        <dbReference type="EMBL" id="RNA21591.1"/>
    </source>
</evidence>
<comment type="caution">
    <text evidence="1">The sequence shown here is derived from an EMBL/GenBank/DDBJ whole genome shotgun (WGS) entry which is preliminary data.</text>
</comment>
<dbReference type="OrthoDB" id="8251691at2759"/>
<protein>
    <submittedName>
        <fullName evidence="1">PAT1-like protein</fullName>
    </submittedName>
</protein>
<accession>A0A3M7RDP3</accession>
<dbReference type="EMBL" id="REGN01003636">
    <property type="protein sequence ID" value="RNA21591.1"/>
    <property type="molecule type" value="Genomic_DNA"/>
</dbReference>
<sequence>EKHLHVFNVLDQNELLKYLLEILICHHLIENPLSPAVLFTERRTKVDKLASLMCSENFPHYLFVPKGKRLLGKCLPSLNLHQTKQILGYFMQYLYIVCKNNISLDDIYSQISYAIDTQKFTDLVQIAEQFVKLYSRQSNQIYKIIFTNKFGLTYLLKFVSKSELINQDDFDNEVKAIWASFINMFLNGLGQIEDDKSSYKWSIYEMCPLNFNSVLNNFAINIDLWKKNDAKLKQLFNQMTDDS</sequence>
<keyword evidence="2" id="KW-1185">Reference proteome</keyword>
<dbReference type="STRING" id="10195.A0A3M7RDP3"/>
<name>A0A3M7RDP3_BRAPC</name>
<proteinExistence type="predicted"/>
<dbReference type="Proteomes" id="UP000276133">
    <property type="component" value="Unassembled WGS sequence"/>
</dbReference>
<dbReference type="AlphaFoldDB" id="A0A3M7RDP3"/>
<feature type="non-terminal residue" evidence="1">
    <location>
        <position position="1"/>
    </location>
</feature>
<reference evidence="1 2" key="1">
    <citation type="journal article" date="2018" name="Sci. Rep.">
        <title>Genomic signatures of local adaptation to the degree of environmental predictability in rotifers.</title>
        <authorList>
            <person name="Franch-Gras L."/>
            <person name="Hahn C."/>
            <person name="Garcia-Roger E.M."/>
            <person name="Carmona M.J."/>
            <person name="Serra M."/>
            <person name="Gomez A."/>
        </authorList>
    </citation>
    <scope>NUCLEOTIDE SEQUENCE [LARGE SCALE GENOMIC DNA]</scope>
    <source>
        <strain evidence="1">HYR1</strain>
    </source>
</reference>